<gene>
    <name evidence="2" type="ORF">BO83DRAFT_435923</name>
</gene>
<dbReference type="OrthoDB" id="5365701at2759"/>
<proteinExistence type="predicted"/>
<dbReference type="GeneID" id="37057883"/>
<evidence type="ECO:0000256" key="1">
    <source>
        <dbReference type="SAM" id="MobiDB-lite"/>
    </source>
</evidence>
<sequence>MERGLKEAAQQCVDLFTQCLEYPPLMENEWAENRLADMNLWISGTGACARGRASLDSRLASRPEAHDVIVNLLFLLSTMIDECLKRSQTQDFSRAHHNGEDPASSENERQGRAFSPWSDDSSSDGQSTDRHELRNPSGNLLYESMYDIESMMDQLSRVAVAIRRSGRRSRLQKADQLFNASEHQELEGHLVGMLLCQLNGRIQERDPSQLDEVQLRLVHCNLKRRNRFLYSQRHAMGLDAGDVRRAPVPKPSGSEQKETPPKNPCWESSNNSPMHANNTVITGTSASRLSDGFQLPQPGHTLHQIDHAKSVTLSAVSTTALEVDYPRPPQLKDDARLFRCPCCCEALPAKMTDEIRWRKHIEDDLSPYTCVLASCDQPYVLFNTKDSWRQHMLKDHSSMEYWTCFACGDGSQFSNREAFVQHTESFHAATVPLAHIPVLVELSKKTIPSEIRHCPLCNWPADDEVEVEKDALFSHIAKEVHSFSLRALPWADDNGQEIDENYYNSSEKVYDWLVKNNIQKNPSIERPPREERLWYDVYFQENAYFTCISEASSSNELASDESRQNELDELKRVNEIESQGQNSEANANIKLHSSTFDTQGDDGEQAEELDIPMEPRETKLGEDLYDLQETPSIALSDIVEDAEGHLSIPAYVWGHSSNSKKAVLFYLDTMTTDNFMSLRIAQELEVPLQPITPKLLIPIPSDEANQTSLTVQFQTEANWHFEQHFTTSTTKFLVLDTDKYDVILGMEDTSRYELLPPLSPDPDMFDTIQLDGHEIKATKVEHLDPRRTVYRFHLEPDSSCYRHIIPEPATSIIIKQQKEDWEEEFKDEKTAYTKLKDLQGEVIPFYYGQGYYDGLPALLLSDIMGITLDDLARSSEEAPEKLIESYLEDVFDKLSKYKAYYLDQKLDNFILCGDKDFGYCKVMAVDLEQVEIPDQVRPWHWSINQEGARSLMEEFRYRRNLRHDSDPLEIWKAGQDKGVS</sequence>
<dbReference type="CDD" id="cd00303">
    <property type="entry name" value="retropepsin_like"/>
    <property type="match status" value="1"/>
</dbReference>
<feature type="compositionally biased region" description="Acidic residues" evidence="1">
    <location>
        <begin position="599"/>
        <end position="611"/>
    </location>
</feature>
<evidence type="ECO:0000313" key="2">
    <source>
        <dbReference type="EMBL" id="PWY77860.1"/>
    </source>
</evidence>
<evidence type="ECO:0008006" key="4">
    <source>
        <dbReference type="Google" id="ProtNLM"/>
    </source>
</evidence>
<feature type="compositionally biased region" description="Low complexity" evidence="1">
    <location>
        <begin position="115"/>
        <end position="126"/>
    </location>
</feature>
<feature type="compositionally biased region" description="Polar residues" evidence="1">
    <location>
        <begin position="266"/>
        <end position="279"/>
    </location>
</feature>
<dbReference type="AlphaFoldDB" id="A0A317W133"/>
<feature type="compositionally biased region" description="Basic and acidic residues" evidence="1">
    <location>
        <begin position="93"/>
        <end position="111"/>
    </location>
</feature>
<accession>A0A317W133</accession>
<evidence type="ECO:0000313" key="3">
    <source>
        <dbReference type="Proteomes" id="UP000246171"/>
    </source>
</evidence>
<dbReference type="Gene3D" id="2.40.70.10">
    <property type="entry name" value="Acid Proteases"/>
    <property type="match status" value="1"/>
</dbReference>
<feature type="region of interest" description="Disordered" evidence="1">
    <location>
        <begin position="91"/>
        <end position="136"/>
    </location>
</feature>
<dbReference type="InterPro" id="IPR021109">
    <property type="entry name" value="Peptidase_aspartic_dom_sf"/>
</dbReference>
<dbReference type="PANTHER" id="PTHR35391">
    <property type="entry name" value="C2H2-TYPE DOMAIN-CONTAINING PROTEIN-RELATED"/>
    <property type="match status" value="1"/>
</dbReference>
<dbReference type="Proteomes" id="UP000246171">
    <property type="component" value="Unassembled WGS sequence"/>
</dbReference>
<dbReference type="RefSeq" id="XP_025390241.1">
    <property type="nucleotide sequence ID" value="XM_025535921.1"/>
</dbReference>
<feature type="region of interest" description="Disordered" evidence="1">
    <location>
        <begin position="594"/>
        <end position="613"/>
    </location>
</feature>
<name>A0A317W133_ASPEC</name>
<dbReference type="VEuPathDB" id="FungiDB:BO83DRAFT_435923"/>
<keyword evidence="3" id="KW-1185">Reference proteome</keyword>
<dbReference type="PANTHER" id="PTHR35391:SF7">
    <property type="entry name" value="C2H2-TYPE DOMAIN-CONTAINING PROTEIN"/>
    <property type="match status" value="1"/>
</dbReference>
<organism evidence="2 3">
    <name type="scientific">Aspergillus eucalypticola (strain CBS 122712 / IBT 29274)</name>
    <dbReference type="NCBI Taxonomy" id="1448314"/>
    <lineage>
        <taxon>Eukaryota</taxon>
        <taxon>Fungi</taxon>
        <taxon>Dikarya</taxon>
        <taxon>Ascomycota</taxon>
        <taxon>Pezizomycotina</taxon>
        <taxon>Eurotiomycetes</taxon>
        <taxon>Eurotiomycetidae</taxon>
        <taxon>Eurotiales</taxon>
        <taxon>Aspergillaceae</taxon>
        <taxon>Aspergillus</taxon>
        <taxon>Aspergillus subgen. Circumdati</taxon>
    </lineage>
</organism>
<protein>
    <recommendedName>
        <fullName evidence="4">C2H2-type domain-containing protein</fullName>
    </recommendedName>
</protein>
<dbReference type="EMBL" id="MSFU01000007">
    <property type="protein sequence ID" value="PWY77860.1"/>
    <property type="molecule type" value="Genomic_DNA"/>
</dbReference>
<reference evidence="2" key="1">
    <citation type="submission" date="2016-12" db="EMBL/GenBank/DDBJ databases">
        <title>The genomes of Aspergillus section Nigri reveals drivers in fungal speciation.</title>
        <authorList>
            <consortium name="DOE Joint Genome Institute"/>
            <person name="Vesth T.C."/>
            <person name="Nybo J."/>
            <person name="Theobald S."/>
            <person name="Brandl J."/>
            <person name="Frisvad J.C."/>
            <person name="Nielsen K.F."/>
            <person name="Lyhne E.K."/>
            <person name="Kogle M.E."/>
            <person name="Kuo A."/>
            <person name="Riley R."/>
            <person name="Clum A."/>
            <person name="Nolan M."/>
            <person name="Lipzen A."/>
            <person name="Salamov A."/>
            <person name="Henrissat B."/>
            <person name="Wiebenga A."/>
            <person name="De vries R.P."/>
            <person name="Grigoriev I.V."/>
            <person name="Mortensen U.H."/>
            <person name="Andersen M.R."/>
            <person name="Baker S.E."/>
        </authorList>
    </citation>
    <scope>NUCLEOTIDE SEQUENCE</scope>
    <source>
        <strain evidence="2">CBS 122712</strain>
    </source>
</reference>
<feature type="region of interest" description="Disordered" evidence="1">
    <location>
        <begin position="240"/>
        <end position="279"/>
    </location>
</feature>
<comment type="caution">
    <text evidence="2">The sequence shown here is derived from an EMBL/GenBank/DDBJ whole genome shotgun (WGS) entry which is preliminary data.</text>
</comment>